<protein>
    <recommendedName>
        <fullName evidence="1">O-methyltransferase dimerisation domain-containing protein</fullName>
    </recommendedName>
</protein>
<reference evidence="2" key="2">
    <citation type="journal article" date="2024" name="Plant">
        <title>Genomic evolution and insights into agronomic trait innovations of Sesamum species.</title>
        <authorList>
            <person name="Miao H."/>
            <person name="Wang L."/>
            <person name="Qu L."/>
            <person name="Liu H."/>
            <person name="Sun Y."/>
            <person name="Le M."/>
            <person name="Wang Q."/>
            <person name="Wei S."/>
            <person name="Zheng Y."/>
            <person name="Lin W."/>
            <person name="Duan Y."/>
            <person name="Cao H."/>
            <person name="Xiong S."/>
            <person name="Wang X."/>
            <person name="Wei L."/>
            <person name="Li C."/>
            <person name="Ma Q."/>
            <person name="Ju M."/>
            <person name="Zhao R."/>
            <person name="Li G."/>
            <person name="Mu C."/>
            <person name="Tian Q."/>
            <person name="Mei H."/>
            <person name="Zhang T."/>
            <person name="Gao T."/>
            <person name="Zhang H."/>
        </authorList>
    </citation>
    <scope>NUCLEOTIDE SEQUENCE</scope>
    <source>
        <strain evidence="2">KEN1</strain>
    </source>
</reference>
<dbReference type="Pfam" id="PF08100">
    <property type="entry name" value="Dimerisation"/>
    <property type="match status" value="1"/>
</dbReference>
<reference evidence="2" key="1">
    <citation type="submission" date="2020-06" db="EMBL/GenBank/DDBJ databases">
        <authorList>
            <person name="Li T."/>
            <person name="Hu X."/>
            <person name="Zhang T."/>
            <person name="Song X."/>
            <person name="Zhang H."/>
            <person name="Dai N."/>
            <person name="Sheng W."/>
            <person name="Hou X."/>
            <person name="Wei L."/>
        </authorList>
    </citation>
    <scope>NUCLEOTIDE SEQUENCE</scope>
    <source>
        <strain evidence="2">KEN1</strain>
        <tissue evidence="2">Leaf</tissue>
    </source>
</reference>
<dbReference type="Gene3D" id="1.10.10.10">
    <property type="entry name" value="Winged helix-like DNA-binding domain superfamily/Winged helix DNA-binding domain"/>
    <property type="match status" value="1"/>
</dbReference>
<sequence>MERSQIHSPILAVMELVNLVSLPMSLKAVIKLKVLDTIWQDGSNNPLSAADILSAVAVGPGADAENLQRILRLLTSYRVFNEHIGADGSGRRKPCPLCHESVSGWLRWVSGSGDTGRCGWELRGLFEDDHEQKS</sequence>
<dbReference type="InterPro" id="IPR036388">
    <property type="entry name" value="WH-like_DNA-bd_sf"/>
</dbReference>
<dbReference type="GO" id="GO:0046983">
    <property type="term" value="F:protein dimerization activity"/>
    <property type="evidence" value="ECO:0007669"/>
    <property type="project" value="InterPro"/>
</dbReference>
<comment type="caution">
    <text evidence="2">The sequence shown here is derived from an EMBL/GenBank/DDBJ whole genome shotgun (WGS) entry which is preliminary data.</text>
</comment>
<dbReference type="SUPFAM" id="SSF46785">
    <property type="entry name" value="Winged helix' DNA-binding domain"/>
    <property type="match status" value="1"/>
</dbReference>
<dbReference type="InterPro" id="IPR036390">
    <property type="entry name" value="WH_DNA-bd_sf"/>
</dbReference>
<evidence type="ECO:0000313" key="2">
    <source>
        <dbReference type="EMBL" id="KAL0426461.1"/>
    </source>
</evidence>
<gene>
    <name evidence="2" type="ORF">Slati_2820900</name>
</gene>
<feature type="domain" description="O-methyltransferase dimerisation" evidence="1">
    <location>
        <begin position="14"/>
        <end position="90"/>
    </location>
</feature>
<organism evidence="2">
    <name type="scientific">Sesamum latifolium</name>
    <dbReference type="NCBI Taxonomy" id="2727402"/>
    <lineage>
        <taxon>Eukaryota</taxon>
        <taxon>Viridiplantae</taxon>
        <taxon>Streptophyta</taxon>
        <taxon>Embryophyta</taxon>
        <taxon>Tracheophyta</taxon>
        <taxon>Spermatophyta</taxon>
        <taxon>Magnoliopsida</taxon>
        <taxon>eudicotyledons</taxon>
        <taxon>Gunneridae</taxon>
        <taxon>Pentapetalae</taxon>
        <taxon>asterids</taxon>
        <taxon>lamiids</taxon>
        <taxon>Lamiales</taxon>
        <taxon>Pedaliaceae</taxon>
        <taxon>Sesamum</taxon>
    </lineage>
</organism>
<name>A0AAW2VFL6_9LAMI</name>
<dbReference type="AlphaFoldDB" id="A0AAW2VFL6"/>
<evidence type="ECO:0000259" key="1">
    <source>
        <dbReference type="Pfam" id="PF08100"/>
    </source>
</evidence>
<proteinExistence type="predicted"/>
<dbReference type="EMBL" id="JACGWN010000010">
    <property type="protein sequence ID" value="KAL0426461.1"/>
    <property type="molecule type" value="Genomic_DNA"/>
</dbReference>
<dbReference type="InterPro" id="IPR012967">
    <property type="entry name" value="COMT_dimerisation"/>
</dbReference>
<accession>A0AAW2VFL6</accession>